<proteinExistence type="predicted"/>
<evidence type="ECO:0000313" key="4">
    <source>
        <dbReference type="EMBL" id="GAA4624742.1"/>
    </source>
</evidence>
<evidence type="ECO:0000256" key="2">
    <source>
        <dbReference type="SAM" id="Phobius"/>
    </source>
</evidence>
<name>A0ABP8U8Z0_9ACTN</name>
<feature type="region of interest" description="Disordered" evidence="1">
    <location>
        <begin position="157"/>
        <end position="182"/>
    </location>
</feature>
<organism evidence="4 5">
    <name type="scientific">Actinoallomurus vinaceus</name>
    <dbReference type="NCBI Taxonomy" id="1080074"/>
    <lineage>
        <taxon>Bacteria</taxon>
        <taxon>Bacillati</taxon>
        <taxon>Actinomycetota</taxon>
        <taxon>Actinomycetes</taxon>
        <taxon>Streptosporangiales</taxon>
        <taxon>Thermomonosporaceae</taxon>
        <taxon>Actinoallomurus</taxon>
    </lineage>
</organism>
<keyword evidence="2" id="KW-0812">Transmembrane</keyword>
<accession>A0ABP8U8Z0</accession>
<keyword evidence="2" id="KW-0472">Membrane</keyword>
<evidence type="ECO:0000259" key="3">
    <source>
        <dbReference type="Pfam" id="PF04213"/>
    </source>
</evidence>
<comment type="caution">
    <text evidence="4">The sequence shown here is derived from an EMBL/GenBank/DDBJ whole genome shotgun (WGS) entry which is preliminary data.</text>
</comment>
<sequence length="358" mass="35428">MSNSNAESPLHWQSSVRALTSLGAVLLFAGAMLDLAALLGGRPAAATPRPAPTAAVVGGYLDWALLDTIRVAAPDAAKAPAEPSVTVSDGARRRPDGGFQFVAAGGSYDTGSKAATVHYRGTVTLAYPDDTVVIADPTVVLSASKAVLRADVDAVTAGPAGGASPTATPETTASPGGTARQAEIGRLVTYGLPPETSSRTMTWSQVPATLTATGARVLPDTREGGSLGSLTIAATVRTSVPSSAATRAKALATTGSPTTTPSPTATSPTPCPTDTTGTSATPTGSPSPTATSTDCASPDPSPSSSTDPGNSTTSGNNGSLAKTGSRIVPIMLFGTTLSVVGAGTMLVARRRAVAAARS</sequence>
<evidence type="ECO:0000313" key="5">
    <source>
        <dbReference type="Proteomes" id="UP001501442"/>
    </source>
</evidence>
<evidence type="ECO:0000256" key="1">
    <source>
        <dbReference type="SAM" id="MobiDB-lite"/>
    </source>
</evidence>
<protein>
    <recommendedName>
        <fullName evidence="3">Htaa domain-containing protein</fullName>
    </recommendedName>
</protein>
<reference evidence="5" key="1">
    <citation type="journal article" date="2019" name="Int. J. Syst. Evol. Microbiol.">
        <title>The Global Catalogue of Microorganisms (GCM) 10K type strain sequencing project: providing services to taxonomists for standard genome sequencing and annotation.</title>
        <authorList>
            <consortium name="The Broad Institute Genomics Platform"/>
            <consortium name="The Broad Institute Genome Sequencing Center for Infectious Disease"/>
            <person name="Wu L."/>
            <person name="Ma J."/>
        </authorList>
    </citation>
    <scope>NUCLEOTIDE SEQUENCE [LARGE SCALE GENOMIC DNA]</scope>
    <source>
        <strain evidence="5">JCM 17939</strain>
    </source>
</reference>
<feature type="compositionally biased region" description="Low complexity" evidence="1">
    <location>
        <begin position="157"/>
        <end position="179"/>
    </location>
</feature>
<feature type="transmembrane region" description="Helical" evidence="2">
    <location>
        <begin position="327"/>
        <end position="348"/>
    </location>
</feature>
<feature type="region of interest" description="Disordered" evidence="1">
    <location>
        <begin position="238"/>
        <end position="322"/>
    </location>
</feature>
<dbReference type="Pfam" id="PF04213">
    <property type="entry name" value="HtaA"/>
    <property type="match status" value="1"/>
</dbReference>
<keyword evidence="2" id="KW-1133">Transmembrane helix</keyword>
<gene>
    <name evidence="4" type="ORF">GCM10023196_026150</name>
</gene>
<keyword evidence="5" id="KW-1185">Reference proteome</keyword>
<dbReference type="EMBL" id="BAABHK010000003">
    <property type="protein sequence ID" value="GAA4624742.1"/>
    <property type="molecule type" value="Genomic_DNA"/>
</dbReference>
<dbReference type="Proteomes" id="UP001501442">
    <property type="component" value="Unassembled WGS sequence"/>
</dbReference>
<feature type="domain" description="Htaa" evidence="3">
    <location>
        <begin position="81"/>
        <end position="218"/>
    </location>
</feature>
<dbReference type="InterPro" id="IPR007331">
    <property type="entry name" value="Htaa"/>
</dbReference>
<feature type="compositionally biased region" description="Low complexity" evidence="1">
    <location>
        <begin position="253"/>
        <end position="319"/>
    </location>
</feature>